<evidence type="ECO:0000256" key="3">
    <source>
        <dbReference type="ARBA" id="ARBA00023004"/>
    </source>
</evidence>
<dbReference type="PROSITE" id="PS51007">
    <property type="entry name" value="CYTC"/>
    <property type="match status" value="1"/>
</dbReference>
<dbReference type="Proteomes" id="UP000245647">
    <property type="component" value="Unassembled WGS sequence"/>
</dbReference>
<dbReference type="OrthoDB" id="9811395at2"/>
<dbReference type="GO" id="GO:0009055">
    <property type="term" value="F:electron transfer activity"/>
    <property type="evidence" value="ECO:0007669"/>
    <property type="project" value="InterPro"/>
</dbReference>
<dbReference type="PANTHER" id="PTHR35008:SF4">
    <property type="entry name" value="BLL4482 PROTEIN"/>
    <property type="match status" value="1"/>
</dbReference>
<proteinExistence type="predicted"/>
<dbReference type="InterPro" id="IPR051459">
    <property type="entry name" value="Cytochrome_c-type_DH"/>
</dbReference>
<reference evidence="6 7" key="1">
    <citation type="submission" date="2018-04" db="EMBL/GenBank/DDBJ databases">
        <title>Pedobacter chongqingensis sp. nov., isolated from a rottenly hemp rope.</title>
        <authorList>
            <person name="Cai Y."/>
        </authorList>
    </citation>
    <scope>NUCLEOTIDE SEQUENCE [LARGE SCALE GENOMIC DNA]</scope>
    <source>
        <strain evidence="6 7">FJ4-8</strain>
    </source>
</reference>
<feature type="domain" description="Cytochrome c" evidence="5">
    <location>
        <begin position="19"/>
        <end position="108"/>
    </location>
</feature>
<dbReference type="Gene3D" id="1.10.760.10">
    <property type="entry name" value="Cytochrome c-like domain"/>
    <property type="match status" value="1"/>
</dbReference>
<organism evidence="6 7">
    <name type="scientific">Pararcticibacter amylolyticus</name>
    <dbReference type="NCBI Taxonomy" id="2173175"/>
    <lineage>
        <taxon>Bacteria</taxon>
        <taxon>Pseudomonadati</taxon>
        <taxon>Bacteroidota</taxon>
        <taxon>Sphingobacteriia</taxon>
        <taxon>Sphingobacteriales</taxon>
        <taxon>Sphingobacteriaceae</taxon>
        <taxon>Pararcticibacter</taxon>
    </lineage>
</organism>
<protein>
    <submittedName>
        <fullName evidence="6">Copper oxidase</fullName>
    </submittedName>
</protein>
<comment type="caution">
    <text evidence="6">The sequence shown here is derived from an EMBL/GenBank/DDBJ whole genome shotgun (WGS) entry which is preliminary data.</text>
</comment>
<dbReference type="EMBL" id="QEAS01000002">
    <property type="protein sequence ID" value="PWG82281.1"/>
    <property type="molecule type" value="Genomic_DNA"/>
</dbReference>
<dbReference type="AlphaFoldDB" id="A0A2U2PLL0"/>
<keyword evidence="2 4" id="KW-0479">Metal-binding</keyword>
<dbReference type="SUPFAM" id="SSF46626">
    <property type="entry name" value="Cytochrome c"/>
    <property type="match status" value="1"/>
</dbReference>
<evidence type="ECO:0000256" key="2">
    <source>
        <dbReference type="ARBA" id="ARBA00022723"/>
    </source>
</evidence>
<dbReference type="GO" id="GO:0020037">
    <property type="term" value="F:heme binding"/>
    <property type="evidence" value="ECO:0007669"/>
    <property type="project" value="InterPro"/>
</dbReference>
<dbReference type="PANTHER" id="PTHR35008">
    <property type="entry name" value="BLL4482 PROTEIN-RELATED"/>
    <property type="match status" value="1"/>
</dbReference>
<keyword evidence="7" id="KW-1185">Reference proteome</keyword>
<evidence type="ECO:0000256" key="4">
    <source>
        <dbReference type="PROSITE-ProRule" id="PRU00433"/>
    </source>
</evidence>
<evidence type="ECO:0000259" key="5">
    <source>
        <dbReference type="PROSITE" id="PS51007"/>
    </source>
</evidence>
<evidence type="ECO:0000313" key="7">
    <source>
        <dbReference type="Proteomes" id="UP000245647"/>
    </source>
</evidence>
<dbReference type="Pfam" id="PF00034">
    <property type="entry name" value="Cytochrom_C"/>
    <property type="match status" value="1"/>
</dbReference>
<name>A0A2U2PLL0_9SPHI</name>
<sequence length="129" mass="14528">MFAFGLASCQNEKDLDYARYYTNGKQLYDANCLNCHASDGAGLRGLIPPLSDTLFLRKNRDRLACIIKHGMNEKIQVNGKEYDQLMPANEQLPDIDIAAIVTYITNSFGNDQGLYDQEEASRDLKKCVE</sequence>
<gene>
    <name evidence="6" type="ORF">DDR33_03490</name>
</gene>
<dbReference type="InterPro" id="IPR036909">
    <property type="entry name" value="Cyt_c-like_dom_sf"/>
</dbReference>
<accession>A0A2U2PLL0</accession>
<keyword evidence="3 4" id="KW-0408">Iron</keyword>
<evidence type="ECO:0000256" key="1">
    <source>
        <dbReference type="ARBA" id="ARBA00022617"/>
    </source>
</evidence>
<dbReference type="InterPro" id="IPR009056">
    <property type="entry name" value="Cyt_c-like_dom"/>
</dbReference>
<dbReference type="GO" id="GO:0046872">
    <property type="term" value="F:metal ion binding"/>
    <property type="evidence" value="ECO:0007669"/>
    <property type="project" value="UniProtKB-KW"/>
</dbReference>
<keyword evidence="1 4" id="KW-0349">Heme</keyword>
<evidence type="ECO:0000313" key="6">
    <source>
        <dbReference type="EMBL" id="PWG82281.1"/>
    </source>
</evidence>